<sequence>MISHTTAQFRKLLAGLPTEIQRQARRAYRIFRQNPNHPSLRFKPVHPTQPIYSVRISQDYRAVGILEGDEIVWYWIGSHGDYDRLLSQGRRKP</sequence>
<protein>
    <recommendedName>
        <fullName evidence="1">ParE-like toxin domain-containing protein</fullName>
    </recommendedName>
</protein>
<dbReference type="RefSeq" id="WP_370693590.1">
    <property type="nucleotide sequence ID" value="NZ_OX365700.1"/>
</dbReference>
<gene>
    <name evidence="2" type="ORF">DNFV4_03809</name>
</gene>
<proteinExistence type="predicted"/>
<feature type="domain" description="ParE-like toxin" evidence="1">
    <location>
        <begin position="19"/>
        <end position="83"/>
    </location>
</feature>
<dbReference type="EMBL" id="OX365700">
    <property type="protein sequence ID" value="CAI4033373.1"/>
    <property type="molecule type" value="Genomic_DNA"/>
</dbReference>
<dbReference type="InterPro" id="IPR056925">
    <property type="entry name" value="ParE-like"/>
</dbReference>
<accession>A0AA86N278</accession>
<dbReference type="Gene3D" id="3.30.2310.20">
    <property type="entry name" value="RelE-like"/>
    <property type="match status" value="1"/>
</dbReference>
<name>A0AA86N278_9BACT</name>
<dbReference type="InterPro" id="IPR035093">
    <property type="entry name" value="RelE/ParE_toxin_dom_sf"/>
</dbReference>
<evidence type="ECO:0000259" key="1">
    <source>
        <dbReference type="Pfam" id="PF24732"/>
    </source>
</evidence>
<evidence type="ECO:0000313" key="3">
    <source>
        <dbReference type="Proteomes" id="UP001179121"/>
    </source>
</evidence>
<organism evidence="2 3">
    <name type="scientific">Nitrospira tepida</name>
    <dbReference type="NCBI Taxonomy" id="2973512"/>
    <lineage>
        <taxon>Bacteria</taxon>
        <taxon>Pseudomonadati</taxon>
        <taxon>Nitrospirota</taxon>
        <taxon>Nitrospiria</taxon>
        <taxon>Nitrospirales</taxon>
        <taxon>Nitrospiraceae</taxon>
        <taxon>Nitrospira</taxon>
    </lineage>
</organism>
<keyword evidence="3" id="KW-1185">Reference proteome</keyword>
<dbReference type="SUPFAM" id="SSF143011">
    <property type="entry name" value="RelE-like"/>
    <property type="match status" value="1"/>
</dbReference>
<dbReference type="Proteomes" id="UP001179121">
    <property type="component" value="Chromosome"/>
</dbReference>
<dbReference type="KEGG" id="nti:DNFV4_03809"/>
<reference evidence="2" key="1">
    <citation type="submission" date="2022-10" db="EMBL/GenBank/DDBJ databases">
        <authorList>
            <person name="Koch H."/>
        </authorList>
    </citation>
    <scope>NUCLEOTIDE SEQUENCE</scope>
    <source>
        <strain evidence="2">DNF</strain>
    </source>
</reference>
<dbReference type="Pfam" id="PF24732">
    <property type="entry name" value="ParE_like"/>
    <property type="match status" value="1"/>
</dbReference>
<dbReference type="AlphaFoldDB" id="A0AA86N278"/>
<evidence type="ECO:0000313" key="2">
    <source>
        <dbReference type="EMBL" id="CAI4033373.1"/>
    </source>
</evidence>